<reference evidence="3 4" key="1">
    <citation type="journal article" date="2018" name="Nat. Ecol. Evol.">
        <title>Pezizomycetes genomes reveal the molecular basis of ectomycorrhizal truffle lifestyle.</title>
        <authorList>
            <person name="Murat C."/>
            <person name="Payen T."/>
            <person name="Noel B."/>
            <person name="Kuo A."/>
            <person name="Morin E."/>
            <person name="Chen J."/>
            <person name="Kohler A."/>
            <person name="Krizsan K."/>
            <person name="Balestrini R."/>
            <person name="Da Silva C."/>
            <person name="Montanini B."/>
            <person name="Hainaut M."/>
            <person name="Levati E."/>
            <person name="Barry K.W."/>
            <person name="Belfiori B."/>
            <person name="Cichocki N."/>
            <person name="Clum A."/>
            <person name="Dockter R.B."/>
            <person name="Fauchery L."/>
            <person name="Guy J."/>
            <person name="Iotti M."/>
            <person name="Le Tacon F."/>
            <person name="Lindquist E.A."/>
            <person name="Lipzen A."/>
            <person name="Malagnac F."/>
            <person name="Mello A."/>
            <person name="Molinier V."/>
            <person name="Miyauchi S."/>
            <person name="Poulain J."/>
            <person name="Riccioni C."/>
            <person name="Rubini A."/>
            <person name="Sitrit Y."/>
            <person name="Splivallo R."/>
            <person name="Traeger S."/>
            <person name="Wang M."/>
            <person name="Zifcakova L."/>
            <person name="Wipf D."/>
            <person name="Zambonelli A."/>
            <person name="Paolocci F."/>
            <person name="Nowrousian M."/>
            <person name="Ottonello S."/>
            <person name="Baldrian P."/>
            <person name="Spatafora J.W."/>
            <person name="Henrissat B."/>
            <person name="Nagy L.G."/>
            <person name="Aury J.M."/>
            <person name="Wincker P."/>
            <person name="Grigoriev I.V."/>
            <person name="Bonfante P."/>
            <person name="Martin F.M."/>
        </authorList>
    </citation>
    <scope>NUCLEOTIDE SEQUENCE [LARGE SCALE GENOMIC DNA]</scope>
    <source>
        <strain evidence="3 4">ATCC MYA-4762</strain>
    </source>
</reference>
<name>A0A3N4LY49_9PEZI</name>
<evidence type="ECO:0000256" key="2">
    <source>
        <dbReference type="SAM" id="SignalP"/>
    </source>
</evidence>
<dbReference type="InParanoid" id="A0A3N4LY49"/>
<feature type="transmembrane region" description="Helical" evidence="1">
    <location>
        <begin position="29"/>
        <end position="48"/>
    </location>
</feature>
<dbReference type="EMBL" id="ML121534">
    <property type="protein sequence ID" value="RPB26608.1"/>
    <property type="molecule type" value="Genomic_DNA"/>
</dbReference>
<organism evidence="3 4">
    <name type="scientific">Terfezia boudieri ATCC MYA-4762</name>
    <dbReference type="NCBI Taxonomy" id="1051890"/>
    <lineage>
        <taxon>Eukaryota</taxon>
        <taxon>Fungi</taxon>
        <taxon>Dikarya</taxon>
        <taxon>Ascomycota</taxon>
        <taxon>Pezizomycotina</taxon>
        <taxon>Pezizomycetes</taxon>
        <taxon>Pezizales</taxon>
        <taxon>Pezizaceae</taxon>
        <taxon>Terfezia</taxon>
    </lineage>
</organism>
<evidence type="ECO:0000313" key="3">
    <source>
        <dbReference type="EMBL" id="RPB26608.1"/>
    </source>
</evidence>
<feature type="transmembrane region" description="Helical" evidence="1">
    <location>
        <begin position="60"/>
        <end position="79"/>
    </location>
</feature>
<accession>A0A3N4LY49</accession>
<evidence type="ECO:0000313" key="4">
    <source>
        <dbReference type="Proteomes" id="UP000267821"/>
    </source>
</evidence>
<keyword evidence="1" id="KW-1133">Transmembrane helix</keyword>
<keyword evidence="1" id="KW-0472">Membrane</keyword>
<dbReference type="AlphaFoldDB" id="A0A3N4LY49"/>
<gene>
    <name evidence="3" type="ORF">L211DRAFT_900075</name>
</gene>
<sequence>MCVIVCLIFFLLLTRQSSCLYIHDLLCSHMFVHMSSSILSHVHMMFGTMHMPRTCLYIHMFGRVFLTPSFTLPTFLTLLYSANFIHLSCHFLIVAIGVILVRILAGFSLPEIVDMASLSDCTCWCK</sequence>
<evidence type="ECO:0000256" key="1">
    <source>
        <dbReference type="SAM" id="Phobius"/>
    </source>
</evidence>
<protein>
    <submittedName>
        <fullName evidence="3">Uncharacterized protein</fullName>
    </submittedName>
</protein>
<keyword evidence="4" id="KW-1185">Reference proteome</keyword>
<feature type="chain" id="PRO_5018251964" evidence="2">
    <location>
        <begin position="20"/>
        <end position="126"/>
    </location>
</feature>
<feature type="transmembrane region" description="Helical" evidence="1">
    <location>
        <begin position="85"/>
        <end position="105"/>
    </location>
</feature>
<keyword evidence="1" id="KW-0812">Transmembrane</keyword>
<dbReference type="Proteomes" id="UP000267821">
    <property type="component" value="Unassembled WGS sequence"/>
</dbReference>
<feature type="signal peptide" evidence="2">
    <location>
        <begin position="1"/>
        <end position="19"/>
    </location>
</feature>
<proteinExistence type="predicted"/>
<keyword evidence="2" id="KW-0732">Signal</keyword>